<protein>
    <recommendedName>
        <fullName evidence="2">NGG1p interacting factor NIF3</fullName>
    </recommendedName>
</protein>
<feature type="non-terminal residue" evidence="1">
    <location>
        <position position="1"/>
    </location>
</feature>
<name>X1P704_9ZZZZ</name>
<comment type="caution">
    <text evidence="1">The sequence shown here is derived from an EMBL/GenBank/DDBJ whole genome shotgun (WGS) entry which is preliminary data.</text>
</comment>
<dbReference type="AlphaFoldDB" id="X1P704"/>
<evidence type="ECO:0000313" key="1">
    <source>
        <dbReference type="EMBL" id="GAI38251.1"/>
    </source>
</evidence>
<proteinExistence type="predicted"/>
<evidence type="ECO:0008006" key="2">
    <source>
        <dbReference type="Google" id="ProtNLM"/>
    </source>
</evidence>
<reference evidence="1" key="1">
    <citation type="journal article" date="2014" name="Front. Microbiol.">
        <title>High frequency of phylogenetically diverse reductive dehalogenase-homologous genes in deep subseafloor sedimentary metagenomes.</title>
        <authorList>
            <person name="Kawai M."/>
            <person name="Futagami T."/>
            <person name="Toyoda A."/>
            <person name="Takaki Y."/>
            <person name="Nishi S."/>
            <person name="Hori S."/>
            <person name="Arai W."/>
            <person name="Tsubouchi T."/>
            <person name="Morono Y."/>
            <person name="Uchiyama I."/>
            <person name="Ito T."/>
            <person name="Fujiyama A."/>
            <person name="Inagaki F."/>
            <person name="Takami H."/>
        </authorList>
    </citation>
    <scope>NUCLEOTIDE SEQUENCE</scope>
    <source>
        <strain evidence="1">Expedition CK06-06</strain>
    </source>
</reference>
<gene>
    <name evidence="1" type="ORF">S06H3_44280</name>
</gene>
<dbReference type="EMBL" id="BARV01027521">
    <property type="protein sequence ID" value="GAI38251.1"/>
    <property type="molecule type" value="Genomic_DNA"/>
</dbReference>
<accession>X1P704</accession>
<organism evidence="1">
    <name type="scientific">marine sediment metagenome</name>
    <dbReference type="NCBI Taxonomy" id="412755"/>
    <lineage>
        <taxon>unclassified sequences</taxon>
        <taxon>metagenomes</taxon>
        <taxon>ecological metagenomes</taxon>
    </lineage>
</organism>
<sequence>VEKEKPPKLKDLMKILKNIPEYKKLAKLQVPPKIVNGSENNTCGKIYVDMTGGTEGSKEIFEKYANSGISTLVLMHLSEEHLENAKKAKLNAVIAGHISSDVLGLNLLFDELEKEEKLEFVSVSGFERIRKKR</sequence>